<dbReference type="AlphaFoldDB" id="A0A7D9ERR2"/>
<evidence type="ECO:0000256" key="4">
    <source>
        <dbReference type="SAM" id="Coils"/>
    </source>
</evidence>
<comment type="caution">
    <text evidence="6">The sequence shown here is derived from an EMBL/GenBank/DDBJ whole genome shotgun (WGS) entry which is preliminary data.</text>
</comment>
<dbReference type="EMBL" id="CACRXK020007995">
    <property type="protein sequence ID" value="CAB4013720.1"/>
    <property type="molecule type" value="Genomic_DNA"/>
</dbReference>
<feature type="region of interest" description="Disordered" evidence="5">
    <location>
        <begin position="310"/>
        <end position="352"/>
    </location>
</feature>
<sequence>MEGSDKKKEIEAYLNSGRSYKDNCQFQRAIENLQEAFKLAEELKDERKVNEVNLELGDAYGFNSQIEPAIEYFEKALQNARKRADKQQETDALLGLGLVKYDMNNQIETAIEHFQKALVIAREQPEDRQRETRACIGLGDTYRLNNQIHKAIQHYEIALKIANDRGDKQQEINAYIALGNATYRLKNQVQRAIEYFKKALEIAKERKDKHGERRAYLGLGNAHILNSQIQTAIQYYEQALKSAKVQGDKQGESEALLRLGSAYETNSENQTAIRHYEEALEIANERRYKLLKDLARKAIEQLSRITDLDTHHDNSKDLQTSNTSDSAQMHDTADNEEQEDIESENTSEETRISAEQLLIQGRSYQKEGKTEEATSSYEEAFKIADETDRDDMKAKAYQHLGNLFTEIFEYKKAIEYYRKAREIYPELEEDELEVEAHQWLGDNYLQAGLYKESIEYYKEAARHASQLEDKNQKINANLGLVKAHMKLGHVNSESGLLDAAVTSYLEAQEIAADLGQIKEEASACLMLGKTFEELKQEDKAIEFYYKALVINKELKDEETQVTAEKRLGILCLKLASDCSEDCDYEGAVKWYEKMLNVFGTESNNQLLRKKALTGLGVAWFHLGYTEKAIDSIQGAQKFSKKETSKDSVDGEDVKIPQEYKSLVAERVSSSPIPAEWLKSFEETCNPTNTEWLPNEDLASLEKHIEEFSASIVYTLPPSSEEPLTEKVRKSMTANVKSSACKTLLSRNRDKFGKNDGKFVDDDQQILDIARDDLSKNAATKIPARLLETLSTYMKSVGQISCGRIRGTCFLVTDKFVITNHHVVSMINAERIEVGDHSLPIIVSFDYFYAQQREHVVTVEVDEEHDPQCGNPNLDYKFLCLEENEGLKGRVPLGEMVRSRPLQDGLVIILGHPEGNEMHEETCVVVASHSWREKLAQRHEKIQPSQRDDGVSVSLHMTNDDLLRRYHDRLPYDTSLFHGSSGSPVFDVNGNIVAMHTQGYTLDVEGRRCCSLMEFGVQFSAICEDLRKLNVVEQLFPNYKLGIDEQRMDED</sequence>
<dbReference type="Gene3D" id="1.25.40.10">
    <property type="entry name" value="Tetratricopeptide repeat domain"/>
    <property type="match status" value="3"/>
</dbReference>
<name>A0A7D9ERR2_PARCT</name>
<dbReference type="SUPFAM" id="SSF50494">
    <property type="entry name" value="Trypsin-like serine proteases"/>
    <property type="match status" value="1"/>
</dbReference>
<dbReference type="OrthoDB" id="10006270at2759"/>
<dbReference type="SMART" id="SM00671">
    <property type="entry name" value="SEL1"/>
    <property type="match status" value="5"/>
</dbReference>
<evidence type="ECO:0000256" key="1">
    <source>
        <dbReference type="ARBA" id="ARBA00004496"/>
    </source>
</evidence>
<organism evidence="6 7">
    <name type="scientific">Paramuricea clavata</name>
    <name type="common">Red gorgonian</name>
    <name type="synonym">Violescent sea-whip</name>
    <dbReference type="NCBI Taxonomy" id="317549"/>
    <lineage>
        <taxon>Eukaryota</taxon>
        <taxon>Metazoa</taxon>
        <taxon>Cnidaria</taxon>
        <taxon>Anthozoa</taxon>
        <taxon>Octocorallia</taxon>
        <taxon>Malacalcyonacea</taxon>
        <taxon>Plexauridae</taxon>
        <taxon>Paramuricea</taxon>
    </lineage>
</organism>
<evidence type="ECO:0000313" key="6">
    <source>
        <dbReference type="EMBL" id="CAB4013720.1"/>
    </source>
</evidence>
<gene>
    <name evidence="6" type="ORF">PACLA_8A070134</name>
</gene>
<dbReference type="InterPro" id="IPR043504">
    <property type="entry name" value="Peptidase_S1_PA_chymotrypsin"/>
</dbReference>
<dbReference type="PROSITE" id="PS50005">
    <property type="entry name" value="TPR"/>
    <property type="match status" value="7"/>
</dbReference>
<keyword evidence="3" id="KW-0677">Repeat</keyword>
<dbReference type="SMART" id="SM00028">
    <property type="entry name" value="TPR"/>
    <property type="match status" value="13"/>
</dbReference>
<dbReference type="Pfam" id="PF13365">
    <property type="entry name" value="Trypsin_2"/>
    <property type="match status" value="1"/>
</dbReference>
<feature type="coiled-coil region" evidence="4">
    <location>
        <begin position="26"/>
        <end position="90"/>
    </location>
</feature>
<feature type="compositionally biased region" description="Acidic residues" evidence="5">
    <location>
        <begin position="334"/>
        <end position="347"/>
    </location>
</feature>
<dbReference type="GO" id="GO:0000132">
    <property type="term" value="P:establishment of mitotic spindle orientation"/>
    <property type="evidence" value="ECO:0007669"/>
    <property type="project" value="TreeGrafter"/>
</dbReference>
<dbReference type="InterPro" id="IPR052386">
    <property type="entry name" value="GPSM"/>
</dbReference>
<evidence type="ECO:0000256" key="2">
    <source>
        <dbReference type="ARBA" id="ARBA00022490"/>
    </source>
</evidence>
<comment type="subcellular location">
    <subcellularLocation>
        <location evidence="1">Cytoplasm</location>
    </subcellularLocation>
</comment>
<dbReference type="InterPro" id="IPR019734">
    <property type="entry name" value="TPR_rpt"/>
</dbReference>
<dbReference type="Pfam" id="PF13424">
    <property type="entry name" value="TPR_12"/>
    <property type="match status" value="3"/>
</dbReference>
<dbReference type="GO" id="GO:0005092">
    <property type="term" value="F:GDP-dissociation inhibitor activity"/>
    <property type="evidence" value="ECO:0007669"/>
    <property type="project" value="TreeGrafter"/>
</dbReference>
<dbReference type="Proteomes" id="UP001152795">
    <property type="component" value="Unassembled WGS sequence"/>
</dbReference>
<protein>
    <submittedName>
        <fullName evidence="6">Tetratricopeptide repeat</fullName>
    </submittedName>
</protein>
<dbReference type="PANTHER" id="PTHR45954">
    <property type="entry name" value="LD33695P"/>
    <property type="match status" value="1"/>
</dbReference>
<dbReference type="PANTHER" id="PTHR45954:SF1">
    <property type="entry name" value="LD33695P"/>
    <property type="match status" value="1"/>
</dbReference>
<reference evidence="6" key="1">
    <citation type="submission" date="2020-04" db="EMBL/GenBank/DDBJ databases">
        <authorList>
            <person name="Alioto T."/>
            <person name="Alioto T."/>
            <person name="Gomez Garrido J."/>
        </authorList>
    </citation>
    <scope>NUCLEOTIDE SEQUENCE</scope>
    <source>
        <strain evidence="6">A484AB</strain>
    </source>
</reference>
<dbReference type="Gene3D" id="2.40.10.10">
    <property type="entry name" value="Trypsin-like serine proteases"/>
    <property type="match status" value="1"/>
</dbReference>
<evidence type="ECO:0000256" key="3">
    <source>
        <dbReference type="ARBA" id="ARBA00022737"/>
    </source>
</evidence>
<dbReference type="GO" id="GO:0005938">
    <property type="term" value="C:cell cortex"/>
    <property type="evidence" value="ECO:0007669"/>
    <property type="project" value="TreeGrafter"/>
</dbReference>
<keyword evidence="4" id="KW-0175">Coiled coil</keyword>
<evidence type="ECO:0000256" key="5">
    <source>
        <dbReference type="SAM" id="MobiDB-lite"/>
    </source>
</evidence>
<feature type="compositionally biased region" description="Polar residues" evidence="5">
    <location>
        <begin position="317"/>
        <end position="329"/>
    </location>
</feature>
<keyword evidence="7" id="KW-1185">Reference proteome</keyword>
<accession>A0A7D9ERR2</accession>
<dbReference type="SUPFAM" id="SSF48452">
    <property type="entry name" value="TPR-like"/>
    <property type="match status" value="3"/>
</dbReference>
<dbReference type="Pfam" id="PF13181">
    <property type="entry name" value="TPR_8"/>
    <property type="match status" value="4"/>
</dbReference>
<proteinExistence type="predicted"/>
<dbReference type="GO" id="GO:0001965">
    <property type="term" value="F:G-protein alpha-subunit binding"/>
    <property type="evidence" value="ECO:0007669"/>
    <property type="project" value="TreeGrafter"/>
</dbReference>
<dbReference type="PROSITE" id="PS50293">
    <property type="entry name" value="TPR_REGION"/>
    <property type="match status" value="1"/>
</dbReference>
<dbReference type="InterPro" id="IPR009003">
    <property type="entry name" value="Peptidase_S1_PA"/>
</dbReference>
<dbReference type="InterPro" id="IPR006597">
    <property type="entry name" value="Sel1-like"/>
</dbReference>
<keyword evidence="2" id="KW-0963">Cytoplasm</keyword>
<dbReference type="InterPro" id="IPR011990">
    <property type="entry name" value="TPR-like_helical_dom_sf"/>
</dbReference>
<evidence type="ECO:0000313" key="7">
    <source>
        <dbReference type="Proteomes" id="UP001152795"/>
    </source>
</evidence>